<dbReference type="Gene3D" id="2.60.40.10">
    <property type="entry name" value="Immunoglobulins"/>
    <property type="match status" value="1"/>
</dbReference>
<feature type="transmembrane region" description="Helical" evidence="13">
    <location>
        <begin position="6"/>
        <end position="27"/>
    </location>
</feature>
<gene>
    <name evidence="15" type="primary">LOC116313127</name>
</gene>
<feature type="domain" description="Ig-like" evidence="14">
    <location>
        <begin position="149"/>
        <end position="238"/>
    </location>
</feature>
<keyword evidence="4" id="KW-0732">Signal</keyword>
<dbReference type="SUPFAM" id="SSF54452">
    <property type="entry name" value="MHC antigen-recognition domain"/>
    <property type="match status" value="1"/>
</dbReference>
<comment type="similarity">
    <text evidence="2">Belongs to the MHC class II family.</text>
</comment>
<evidence type="ECO:0000256" key="12">
    <source>
        <dbReference type="ARBA" id="ARBA00023319"/>
    </source>
</evidence>
<keyword evidence="16" id="KW-1185">Reference proteome</keyword>
<dbReference type="Ensembl" id="ENSOABT00000048816.2">
    <property type="protein sequence ID" value="ENSOABP00000047592.2"/>
    <property type="gene ID" value="ENSOABG00000021204.2"/>
</dbReference>
<evidence type="ECO:0000313" key="15">
    <source>
        <dbReference type="Ensembl" id="ENSOABP00000047592.2"/>
    </source>
</evidence>
<dbReference type="GO" id="GO:0042613">
    <property type="term" value="C:MHC class II protein complex"/>
    <property type="evidence" value="ECO:0007669"/>
    <property type="project" value="UniProtKB-KW"/>
</dbReference>
<evidence type="ECO:0000256" key="10">
    <source>
        <dbReference type="ARBA" id="ARBA00023180"/>
    </source>
</evidence>
<keyword evidence="8 13" id="KW-0472">Membrane</keyword>
<dbReference type="SMART" id="SM00407">
    <property type="entry name" value="IGc1"/>
    <property type="match status" value="1"/>
</dbReference>
<evidence type="ECO:0000313" key="16">
    <source>
        <dbReference type="Proteomes" id="UP000472276"/>
    </source>
</evidence>
<dbReference type="InterPro" id="IPR007110">
    <property type="entry name" value="Ig-like_dom"/>
</dbReference>
<dbReference type="Gene3D" id="3.10.320.10">
    <property type="entry name" value="Class II Histocompatibility Antigen, M Beta Chain, Chain B, domain 1"/>
    <property type="match status" value="1"/>
</dbReference>
<dbReference type="PANTHER" id="PTHR19944">
    <property type="entry name" value="MHC CLASS II-RELATED"/>
    <property type="match status" value="1"/>
</dbReference>
<dbReference type="PROSITE" id="PS50835">
    <property type="entry name" value="IG_LIKE"/>
    <property type="match status" value="1"/>
</dbReference>
<evidence type="ECO:0000259" key="14">
    <source>
        <dbReference type="PROSITE" id="PS50835"/>
    </source>
</evidence>
<dbReference type="PROSITE" id="PS00290">
    <property type="entry name" value="IG_MHC"/>
    <property type="match status" value="1"/>
</dbReference>
<dbReference type="GO" id="GO:0002250">
    <property type="term" value="P:adaptive immune response"/>
    <property type="evidence" value="ECO:0007669"/>
    <property type="project" value="UniProtKB-KW"/>
</dbReference>
<dbReference type="PANTHER" id="PTHR19944:SF86">
    <property type="entry name" value="HLA CLASS II HISTOCOMPATIBILITY ANTIGEN, DR ALPHA CHAIN"/>
    <property type="match status" value="1"/>
</dbReference>
<accession>A0A668V984</accession>
<feature type="transmembrane region" description="Helical" evidence="13">
    <location>
        <begin position="250"/>
        <end position="275"/>
    </location>
</feature>
<dbReference type="Pfam" id="PF00993">
    <property type="entry name" value="MHC_II_alpha"/>
    <property type="match status" value="1"/>
</dbReference>
<dbReference type="GO" id="GO:0002504">
    <property type="term" value="P:antigen processing and presentation of peptide or polysaccharide antigen via MHC class II"/>
    <property type="evidence" value="ECO:0007669"/>
    <property type="project" value="UniProtKB-KW"/>
</dbReference>
<evidence type="ECO:0000256" key="1">
    <source>
        <dbReference type="ARBA" id="ARBA00004479"/>
    </source>
</evidence>
<evidence type="ECO:0000256" key="7">
    <source>
        <dbReference type="ARBA" id="ARBA00023130"/>
    </source>
</evidence>
<keyword evidence="12" id="KW-0393">Immunoglobulin domain</keyword>
<sequence>MTSPGPFSVIGCCVCVCVCVCVGVCMFERSQIQRVRVTELLLLMKMKVWVLLFVLSSVLFVSADLLHESTRIIGCSDHDGEDMYTLDDEEAWYADFINHRGVDSLPDFVSHPSFDGLYDLAVSQQELCKYNLEKMRQGMKDIPTELDAPSSLIIYTTLNVELGVQNTLICHATGFYPAPVNVTWTKNEHQVTEGTTITVPFPNKDGSFRQTSRLDFIPQQGDIYSCTVEHVALTQPMTRIYDVESAEPSVGPSVFCGLGLAIGLLGVAAGTFFLIKGNECS</sequence>
<dbReference type="InterPro" id="IPR003597">
    <property type="entry name" value="Ig_C1-set"/>
</dbReference>
<evidence type="ECO:0000256" key="13">
    <source>
        <dbReference type="SAM" id="Phobius"/>
    </source>
</evidence>
<dbReference type="InterPro" id="IPR003006">
    <property type="entry name" value="Ig/MHC_CS"/>
</dbReference>
<organism evidence="15 16">
    <name type="scientific">Oreochromis aureus</name>
    <name type="common">Israeli tilapia</name>
    <name type="synonym">Chromis aureus</name>
    <dbReference type="NCBI Taxonomy" id="47969"/>
    <lineage>
        <taxon>Eukaryota</taxon>
        <taxon>Metazoa</taxon>
        <taxon>Chordata</taxon>
        <taxon>Craniata</taxon>
        <taxon>Vertebrata</taxon>
        <taxon>Euteleostomi</taxon>
        <taxon>Actinopterygii</taxon>
        <taxon>Neopterygii</taxon>
        <taxon>Teleostei</taxon>
        <taxon>Neoteleostei</taxon>
        <taxon>Acanthomorphata</taxon>
        <taxon>Ovalentaria</taxon>
        <taxon>Cichlomorphae</taxon>
        <taxon>Cichliformes</taxon>
        <taxon>Cichlidae</taxon>
        <taxon>African cichlids</taxon>
        <taxon>Pseudocrenilabrinae</taxon>
        <taxon>Oreochromini</taxon>
        <taxon>Oreochromis</taxon>
    </lineage>
</organism>
<dbReference type="InterPro" id="IPR011162">
    <property type="entry name" value="MHC_I/II-like_Ag-recog"/>
</dbReference>
<dbReference type="Proteomes" id="UP000472276">
    <property type="component" value="Unassembled WGS sequence"/>
</dbReference>
<evidence type="ECO:0000256" key="2">
    <source>
        <dbReference type="ARBA" id="ARBA00007394"/>
    </source>
</evidence>
<comment type="subcellular location">
    <subcellularLocation>
        <location evidence="1">Membrane</location>
        <topology evidence="1">Single-pass type I membrane protein</topology>
    </subcellularLocation>
</comment>
<keyword evidence="7" id="KW-1064">Adaptive immunity</keyword>
<dbReference type="InterPro" id="IPR036179">
    <property type="entry name" value="Ig-like_dom_sf"/>
</dbReference>
<reference evidence="15" key="1">
    <citation type="submission" date="2025-08" db="UniProtKB">
        <authorList>
            <consortium name="Ensembl"/>
        </authorList>
    </citation>
    <scope>IDENTIFICATION</scope>
</reference>
<evidence type="ECO:0000256" key="8">
    <source>
        <dbReference type="ARBA" id="ARBA00023136"/>
    </source>
</evidence>
<keyword evidence="10" id="KW-0325">Glycoprotein</keyword>
<keyword evidence="6 13" id="KW-1133">Transmembrane helix</keyword>
<evidence type="ECO:0000256" key="6">
    <source>
        <dbReference type="ARBA" id="ARBA00022989"/>
    </source>
</evidence>
<dbReference type="InterPro" id="IPR013783">
    <property type="entry name" value="Ig-like_fold"/>
</dbReference>
<dbReference type="InterPro" id="IPR050160">
    <property type="entry name" value="MHC/Immunoglobulin"/>
</dbReference>
<evidence type="ECO:0000256" key="11">
    <source>
        <dbReference type="ARBA" id="ARBA00023182"/>
    </source>
</evidence>
<dbReference type="InterPro" id="IPR001003">
    <property type="entry name" value="MHC_II_a_N"/>
</dbReference>
<evidence type="ECO:0000256" key="4">
    <source>
        <dbReference type="ARBA" id="ARBA00022729"/>
    </source>
</evidence>
<dbReference type="Pfam" id="PF07654">
    <property type="entry name" value="C1-set"/>
    <property type="match status" value="1"/>
</dbReference>
<keyword evidence="11" id="KW-0491">MHC II</keyword>
<keyword evidence="3 13" id="KW-0812">Transmembrane</keyword>
<dbReference type="AlphaFoldDB" id="A0A668V984"/>
<dbReference type="InterPro" id="IPR014745">
    <property type="entry name" value="MHC_II_a/b_N"/>
</dbReference>
<protein>
    <recommendedName>
        <fullName evidence="14">Ig-like domain-containing protein</fullName>
    </recommendedName>
</protein>
<feature type="transmembrane region" description="Helical" evidence="13">
    <location>
        <begin position="48"/>
        <end position="66"/>
    </location>
</feature>
<keyword evidence="5" id="KW-0391">Immunity</keyword>
<dbReference type="SUPFAM" id="SSF48726">
    <property type="entry name" value="Immunoglobulin"/>
    <property type="match status" value="1"/>
</dbReference>
<evidence type="ECO:0000256" key="9">
    <source>
        <dbReference type="ARBA" id="ARBA00023157"/>
    </source>
</evidence>
<dbReference type="SMART" id="SM00920">
    <property type="entry name" value="MHC_II_alpha"/>
    <property type="match status" value="1"/>
</dbReference>
<evidence type="ECO:0000256" key="5">
    <source>
        <dbReference type="ARBA" id="ARBA00022859"/>
    </source>
</evidence>
<name>A0A668V984_OREAU</name>
<proteinExistence type="inferred from homology"/>
<evidence type="ECO:0000256" key="3">
    <source>
        <dbReference type="ARBA" id="ARBA00022692"/>
    </source>
</evidence>
<reference evidence="15" key="2">
    <citation type="submission" date="2025-09" db="UniProtKB">
        <authorList>
            <consortium name="Ensembl"/>
        </authorList>
    </citation>
    <scope>IDENTIFICATION</scope>
</reference>
<keyword evidence="9" id="KW-1015">Disulfide bond</keyword>